<protein>
    <submittedName>
        <fullName evidence="7">MFS transporter</fullName>
    </submittedName>
</protein>
<evidence type="ECO:0000256" key="4">
    <source>
        <dbReference type="ARBA" id="ARBA00023136"/>
    </source>
</evidence>
<keyword evidence="4 5" id="KW-0472">Membrane</keyword>
<comment type="caution">
    <text evidence="7">The sequence shown here is derived from an EMBL/GenBank/DDBJ whole genome shotgun (WGS) entry which is preliminary data.</text>
</comment>
<accession>A0ABV1NW65</accession>
<gene>
    <name evidence="7" type="ORF">V6R90_05630</name>
</gene>
<name>A0ABV1NW65_9ACTN</name>
<comment type="subcellular location">
    <subcellularLocation>
        <location evidence="1">Cell membrane</location>
        <topology evidence="1">Multi-pass membrane protein</topology>
    </subcellularLocation>
</comment>
<feature type="transmembrane region" description="Helical" evidence="5">
    <location>
        <begin position="153"/>
        <end position="170"/>
    </location>
</feature>
<evidence type="ECO:0000256" key="2">
    <source>
        <dbReference type="ARBA" id="ARBA00022692"/>
    </source>
</evidence>
<evidence type="ECO:0000313" key="8">
    <source>
        <dbReference type="Proteomes" id="UP001482520"/>
    </source>
</evidence>
<dbReference type="InterPro" id="IPR036259">
    <property type="entry name" value="MFS_trans_sf"/>
</dbReference>
<dbReference type="PROSITE" id="PS50850">
    <property type="entry name" value="MFS"/>
    <property type="match status" value="1"/>
</dbReference>
<evidence type="ECO:0000259" key="6">
    <source>
        <dbReference type="PROSITE" id="PS50850"/>
    </source>
</evidence>
<reference evidence="7 8" key="1">
    <citation type="submission" date="2024-02" db="EMBL/GenBank/DDBJ databases">
        <title>Full genome sequence of Nocardioides kribbensis.</title>
        <authorList>
            <person name="Poletto B.L."/>
            <person name="Silva G."/>
            <person name="Galante D."/>
            <person name="Campos K.R."/>
            <person name="Santos M.B.N."/>
            <person name="Sacchi C.T."/>
        </authorList>
    </citation>
    <scope>NUCLEOTIDE SEQUENCE [LARGE SCALE GENOMIC DNA]</scope>
    <source>
        <strain evidence="7 8">O4R</strain>
    </source>
</reference>
<feature type="transmembrane region" description="Helical" evidence="5">
    <location>
        <begin position="373"/>
        <end position="395"/>
    </location>
</feature>
<feature type="transmembrane region" description="Helical" evidence="5">
    <location>
        <begin position="176"/>
        <end position="198"/>
    </location>
</feature>
<evidence type="ECO:0000256" key="5">
    <source>
        <dbReference type="SAM" id="Phobius"/>
    </source>
</evidence>
<dbReference type="Pfam" id="PF07690">
    <property type="entry name" value="MFS_1"/>
    <property type="match status" value="1"/>
</dbReference>
<dbReference type="InterPro" id="IPR020846">
    <property type="entry name" value="MFS_dom"/>
</dbReference>
<feature type="transmembrane region" description="Helical" evidence="5">
    <location>
        <begin position="219"/>
        <end position="245"/>
    </location>
</feature>
<feature type="transmembrane region" description="Helical" evidence="5">
    <location>
        <begin position="88"/>
        <end position="106"/>
    </location>
</feature>
<dbReference type="Proteomes" id="UP001482520">
    <property type="component" value="Unassembled WGS sequence"/>
</dbReference>
<dbReference type="SUPFAM" id="SSF103473">
    <property type="entry name" value="MFS general substrate transporter"/>
    <property type="match status" value="1"/>
</dbReference>
<proteinExistence type="predicted"/>
<feature type="transmembrane region" description="Helical" evidence="5">
    <location>
        <begin position="21"/>
        <end position="44"/>
    </location>
</feature>
<dbReference type="EMBL" id="JBEGDP010000004">
    <property type="protein sequence ID" value="MEQ7846752.1"/>
    <property type="molecule type" value="Genomic_DNA"/>
</dbReference>
<keyword evidence="3 5" id="KW-1133">Transmembrane helix</keyword>
<evidence type="ECO:0000256" key="1">
    <source>
        <dbReference type="ARBA" id="ARBA00004651"/>
    </source>
</evidence>
<feature type="transmembrane region" description="Helical" evidence="5">
    <location>
        <begin position="251"/>
        <end position="269"/>
    </location>
</feature>
<dbReference type="PANTHER" id="PTHR23527">
    <property type="entry name" value="BLL3282 PROTEIN"/>
    <property type="match status" value="1"/>
</dbReference>
<dbReference type="PANTHER" id="PTHR23527:SF1">
    <property type="entry name" value="BLL3282 PROTEIN"/>
    <property type="match status" value="1"/>
</dbReference>
<dbReference type="RefSeq" id="WP_349804058.1">
    <property type="nucleotide sequence ID" value="NZ_JBEGDP010000004.1"/>
</dbReference>
<feature type="transmembrane region" description="Helical" evidence="5">
    <location>
        <begin position="290"/>
        <end position="323"/>
    </location>
</feature>
<evidence type="ECO:0000313" key="7">
    <source>
        <dbReference type="EMBL" id="MEQ7846752.1"/>
    </source>
</evidence>
<keyword evidence="2 5" id="KW-0812">Transmembrane</keyword>
<dbReference type="InterPro" id="IPR011701">
    <property type="entry name" value="MFS"/>
</dbReference>
<keyword evidence="8" id="KW-1185">Reference proteome</keyword>
<feature type="domain" description="Major facilitator superfamily (MFS) profile" evidence="6">
    <location>
        <begin position="23"/>
        <end position="400"/>
    </location>
</feature>
<evidence type="ECO:0000256" key="3">
    <source>
        <dbReference type="ARBA" id="ARBA00022989"/>
    </source>
</evidence>
<dbReference type="InterPro" id="IPR052952">
    <property type="entry name" value="MFS-Transporter"/>
</dbReference>
<sequence>MTTPPSTATRPATEVGAARRWAMLAASTTAQAAAGITIHGPAFLIPVLVADGGLSLAQAGLVAAAPMLGVTLTLVAWGALADARGERATLLVGLVLTAALGGVAMAGGGVVALALALAAAGAAAASTASASGRVVVGWFPPHRRGLAMGIRQMAQPAGVGIAAVIIAVVAETRGVAAALGVPVAAALLAAALVAAVVVDPPRPERREGSAPNPYREDGFLARVHAVSVLLVVPQFLVWTFALVWLVQDRGWSAAAAGTLVAVSQLLGALGRVAVGQLSDVVGSRIRPLRWVTVAAGLSMAALGLAAGLDAAVAVPLVVLATVVTVADNGLAFTAVAERAGPFWSGRALGAQNTAQYLAASAVPPVAGLLVAQAGYAAAFALAALCPLAAVALVPVRGERALR</sequence>
<feature type="transmembrane region" description="Helical" evidence="5">
    <location>
        <begin position="56"/>
        <end position="81"/>
    </location>
</feature>
<organism evidence="7 8">
    <name type="scientific">Nocardioides kribbensis</name>
    <dbReference type="NCBI Taxonomy" id="305517"/>
    <lineage>
        <taxon>Bacteria</taxon>
        <taxon>Bacillati</taxon>
        <taxon>Actinomycetota</taxon>
        <taxon>Actinomycetes</taxon>
        <taxon>Propionibacteriales</taxon>
        <taxon>Nocardioidaceae</taxon>
        <taxon>Nocardioides</taxon>
    </lineage>
</organism>
<dbReference type="Gene3D" id="1.20.1250.20">
    <property type="entry name" value="MFS general substrate transporter like domains"/>
    <property type="match status" value="2"/>
</dbReference>